<dbReference type="AlphaFoldDB" id="A0A956RSH9"/>
<gene>
    <name evidence="3" type="ORF">KC729_18775</name>
</gene>
<keyword evidence="2" id="KW-0812">Transmembrane</keyword>
<dbReference type="Proteomes" id="UP000697710">
    <property type="component" value="Unassembled WGS sequence"/>
</dbReference>
<keyword evidence="2" id="KW-0472">Membrane</keyword>
<evidence type="ECO:0000313" key="4">
    <source>
        <dbReference type="Proteomes" id="UP000697710"/>
    </source>
</evidence>
<feature type="transmembrane region" description="Helical" evidence="2">
    <location>
        <begin position="71"/>
        <end position="92"/>
    </location>
</feature>
<organism evidence="3 4">
    <name type="scientific">Eiseniibacteriota bacterium</name>
    <dbReference type="NCBI Taxonomy" id="2212470"/>
    <lineage>
        <taxon>Bacteria</taxon>
        <taxon>Candidatus Eiseniibacteriota</taxon>
    </lineage>
</organism>
<evidence type="ECO:0000313" key="3">
    <source>
        <dbReference type="EMBL" id="MCA9729734.1"/>
    </source>
</evidence>
<keyword evidence="2" id="KW-1133">Transmembrane helix</keyword>
<reference evidence="3" key="2">
    <citation type="journal article" date="2021" name="Microbiome">
        <title>Successional dynamics and alternative stable states in a saline activated sludge microbial community over 9 years.</title>
        <authorList>
            <person name="Wang Y."/>
            <person name="Ye J."/>
            <person name="Ju F."/>
            <person name="Liu L."/>
            <person name="Boyd J.A."/>
            <person name="Deng Y."/>
            <person name="Parks D.H."/>
            <person name="Jiang X."/>
            <person name="Yin X."/>
            <person name="Woodcroft B.J."/>
            <person name="Tyson G.W."/>
            <person name="Hugenholtz P."/>
            <person name="Polz M.F."/>
            <person name="Zhang T."/>
        </authorList>
    </citation>
    <scope>NUCLEOTIDE SEQUENCE</scope>
    <source>
        <strain evidence="3">HKST-UBA01</strain>
    </source>
</reference>
<proteinExistence type="predicted"/>
<dbReference type="EMBL" id="JAGQHR010000820">
    <property type="protein sequence ID" value="MCA9729734.1"/>
    <property type="molecule type" value="Genomic_DNA"/>
</dbReference>
<evidence type="ECO:0000256" key="2">
    <source>
        <dbReference type="SAM" id="Phobius"/>
    </source>
</evidence>
<evidence type="ECO:0000256" key="1">
    <source>
        <dbReference type="SAM" id="MobiDB-lite"/>
    </source>
</evidence>
<sequence>MTPRSKPPRPRFVHESRHFQLEAPSAWSAGAAAGACLALAALFAGATAIGLRGQAPPWGDGVAITGLSLRVLLASVGLACGVAATVLAAAYLKRAEQLVRLKLRMIPILETEGPCRLVQEAPNRWGLELSLDPAQSSHPARELIQEATVGRQYPWEPGPAHCRLFFRLDEADVAELSRIFHPDEELRLRWADLPLHAGGPTLLSVRTSAREIQVHPAGRRRADRRIIRSSEPPDSTDGFRRAA</sequence>
<comment type="caution">
    <text evidence="3">The sequence shown here is derived from an EMBL/GenBank/DDBJ whole genome shotgun (WGS) entry which is preliminary data.</text>
</comment>
<reference evidence="3" key="1">
    <citation type="submission" date="2020-04" db="EMBL/GenBank/DDBJ databases">
        <authorList>
            <person name="Zhang T."/>
        </authorList>
    </citation>
    <scope>NUCLEOTIDE SEQUENCE</scope>
    <source>
        <strain evidence="3">HKST-UBA01</strain>
    </source>
</reference>
<feature type="transmembrane region" description="Helical" evidence="2">
    <location>
        <begin position="26"/>
        <end position="51"/>
    </location>
</feature>
<feature type="region of interest" description="Disordered" evidence="1">
    <location>
        <begin position="215"/>
        <end position="243"/>
    </location>
</feature>
<accession>A0A956RSH9</accession>
<protein>
    <submittedName>
        <fullName evidence="3">Uncharacterized protein</fullName>
    </submittedName>
</protein>
<name>A0A956RSH9_UNCEI</name>